<evidence type="ECO:0000259" key="10">
    <source>
        <dbReference type="Pfam" id="PF02870"/>
    </source>
</evidence>
<keyword evidence="3 8" id="KW-0489">Methyltransferase</keyword>
<evidence type="ECO:0000256" key="5">
    <source>
        <dbReference type="ARBA" id="ARBA00022763"/>
    </source>
</evidence>
<evidence type="ECO:0000256" key="8">
    <source>
        <dbReference type="HAMAP-Rule" id="MF_00772"/>
    </source>
</evidence>
<dbReference type="Gene3D" id="1.10.10.10">
    <property type="entry name" value="Winged helix-like DNA-binding domain superfamily/Winged helix DNA-binding domain"/>
    <property type="match status" value="1"/>
</dbReference>
<evidence type="ECO:0000256" key="3">
    <source>
        <dbReference type="ARBA" id="ARBA00022603"/>
    </source>
</evidence>
<dbReference type="InterPro" id="IPR036388">
    <property type="entry name" value="WH-like_DNA-bd_sf"/>
</dbReference>
<keyword evidence="6 8" id="KW-0234">DNA repair</keyword>
<keyword evidence="4 8" id="KW-0808">Transferase</keyword>
<comment type="catalytic activity">
    <reaction evidence="7 8">
        <text>a 6-O-methyl-2'-deoxyguanosine in DNA + L-cysteinyl-[protein] = S-methyl-L-cysteinyl-[protein] + a 2'-deoxyguanosine in DNA</text>
        <dbReference type="Rhea" id="RHEA:24000"/>
        <dbReference type="Rhea" id="RHEA-COMP:10131"/>
        <dbReference type="Rhea" id="RHEA-COMP:10132"/>
        <dbReference type="Rhea" id="RHEA-COMP:11367"/>
        <dbReference type="Rhea" id="RHEA-COMP:11368"/>
        <dbReference type="ChEBI" id="CHEBI:29950"/>
        <dbReference type="ChEBI" id="CHEBI:82612"/>
        <dbReference type="ChEBI" id="CHEBI:85445"/>
        <dbReference type="ChEBI" id="CHEBI:85448"/>
        <dbReference type="EC" id="2.1.1.63"/>
    </reaction>
</comment>
<name>A0A5C6AKL4_9BACT</name>
<dbReference type="PANTHER" id="PTHR10815:SF5">
    <property type="entry name" value="METHYLATED-DNA--PROTEIN-CYSTEINE METHYLTRANSFERASE"/>
    <property type="match status" value="1"/>
</dbReference>
<feature type="domain" description="Methylguanine DNA methyltransferase ribonuclease-like" evidence="10">
    <location>
        <begin position="8"/>
        <end position="68"/>
    </location>
</feature>
<dbReference type="FunFam" id="1.10.10.10:FF:000337">
    <property type="entry name" value="Methylated-DNA--protein-cysteine methyltransferase"/>
    <property type="match status" value="1"/>
</dbReference>
<dbReference type="InterPro" id="IPR001497">
    <property type="entry name" value="MethylDNA_cys_MeTrfase_AS"/>
</dbReference>
<dbReference type="Pfam" id="PF01035">
    <property type="entry name" value="DNA_binding_1"/>
    <property type="match status" value="1"/>
</dbReference>
<organism evidence="11 12">
    <name type="scientific">Botrimarina colliarenosi</name>
    <dbReference type="NCBI Taxonomy" id="2528001"/>
    <lineage>
        <taxon>Bacteria</taxon>
        <taxon>Pseudomonadati</taxon>
        <taxon>Planctomycetota</taxon>
        <taxon>Planctomycetia</taxon>
        <taxon>Pirellulales</taxon>
        <taxon>Lacipirellulaceae</taxon>
        <taxon>Botrimarina</taxon>
    </lineage>
</organism>
<dbReference type="InterPro" id="IPR023546">
    <property type="entry name" value="MGMT"/>
</dbReference>
<gene>
    <name evidence="11" type="primary">ogt</name>
    <name evidence="11" type="ORF">Pla108_15170</name>
</gene>
<dbReference type="EC" id="2.1.1.63" evidence="8"/>
<dbReference type="GO" id="GO:0032259">
    <property type="term" value="P:methylation"/>
    <property type="evidence" value="ECO:0007669"/>
    <property type="project" value="UniProtKB-KW"/>
</dbReference>
<feature type="domain" description="Methylated-DNA-[protein]-cysteine S-methyltransferase DNA binding" evidence="9">
    <location>
        <begin position="73"/>
        <end position="152"/>
    </location>
</feature>
<comment type="catalytic activity">
    <reaction evidence="1 8">
        <text>a 4-O-methyl-thymidine in DNA + L-cysteinyl-[protein] = a thymidine in DNA + S-methyl-L-cysteinyl-[protein]</text>
        <dbReference type="Rhea" id="RHEA:53428"/>
        <dbReference type="Rhea" id="RHEA-COMP:10131"/>
        <dbReference type="Rhea" id="RHEA-COMP:10132"/>
        <dbReference type="Rhea" id="RHEA-COMP:13555"/>
        <dbReference type="Rhea" id="RHEA-COMP:13556"/>
        <dbReference type="ChEBI" id="CHEBI:29950"/>
        <dbReference type="ChEBI" id="CHEBI:82612"/>
        <dbReference type="ChEBI" id="CHEBI:137386"/>
        <dbReference type="ChEBI" id="CHEBI:137387"/>
        <dbReference type="EC" id="2.1.1.63"/>
    </reaction>
</comment>
<dbReference type="EMBL" id="SJPR01000001">
    <property type="protein sequence ID" value="TWU00565.1"/>
    <property type="molecule type" value="Genomic_DNA"/>
</dbReference>
<keyword evidence="12" id="KW-1185">Reference proteome</keyword>
<dbReference type="Gene3D" id="3.30.160.70">
    <property type="entry name" value="Methylated DNA-protein cysteine methyltransferase domain"/>
    <property type="match status" value="1"/>
</dbReference>
<comment type="similarity">
    <text evidence="8">Belongs to the MGMT family.</text>
</comment>
<evidence type="ECO:0000256" key="2">
    <source>
        <dbReference type="ARBA" id="ARBA00022490"/>
    </source>
</evidence>
<evidence type="ECO:0000313" key="11">
    <source>
        <dbReference type="EMBL" id="TWU00565.1"/>
    </source>
</evidence>
<dbReference type="PROSITE" id="PS00374">
    <property type="entry name" value="MGMT"/>
    <property type="match status" value="1"/>
</dbReference>
<dbReference type="CDD" id="cd06445">
    <property type="entry name" value="ATase"/>
    <property type="match status" value="1"/>
</dbReference>
<dbReference type="GO" id="GO:0005737">
    <property type="term" value="C:cytoplasm"/>
    <property type="evidence" value="ECO:0007669"/>
    <property type="project" value="UniProtKB-SubCell"/>
</dbReference>
<dbReference type="InterPro" id="IPR036217">
    <property type="entry name" value="MethylDNA_cys_MeTrfase_DNAb"/>
</dbReference>
<protein>
    <recommendedName>
        <fullName evidence="8">Methylated-DNA--protein-cysteine methyltransferase</fullName>
        <ecNumber evidence="8">2.1.1.63</ecNumber>
    </recommendedName>
    <alternativeName>
        <fullName evidence="8">6-O-methylguanine-DNA methyltransferase</fullName>
        <shortName evidence="8">MGMT</shortName>
    </alternativeName>
    <alternativeName>
        <fullName evidence="8">O-6-methylguanine-DNA-alkyltransferase</fullName>
    </alternativeName>
</protein>
<dbReference type="GO" id="GO:0006307">
    <property type="term" value="P:DNA alkylation repair"/>
    <property type="evidence" value="ECO:0007669"/>
    <property type="project" value="UniProtKB-UniRule"/>
</dbReference>
<dbReference type="Pfam" id="PF02870">
    <property type="entry name" value="Methyltransf_1N"/>
    <property type="match status" value="1"/>
</dbReference>
<dbReference type="InterPro" id="IPR008332">
    <property type="entry name" value="MethylG_MeTrfase_N"/>
</dbReference>
<keyword evidence="5 8" id="KW-0227">DNA damage</keyword>
<dbReference type="SUPFAM" id="SSF53155">
    <property type="entry name" value="Methylated DNA-protein cysteine methyltransferase domain"/>
    <property type="match status" value="1"/>
</dbReference>
<dbReference type="InterPro" id="IPR036631">
    <property type="entry name" value="MGMT_N_sf"/>
</dbReference>
<evidence type="ECO:0000256" key="1">
    <source>
        <dbReference type="ARBA" id="ARBA00001286"/>
    </source>
</evidence>
<evidence type="ECO:0000259" key="9">
    <source>
        <dbReference type="Pfam" id="PF01035"/>
    </source>
</evidence>
<dbReference type="GO" id="GO:0003908">
    <property type="term" value="F:methylated-DNA-[protein]-cysteine S-methyltransferase activity"/>
    <property type="evidence" value="ECO:0007669"/>
    <property type="project" value="UniProtKB-UniRule"/>
</dbReference>
<dbReference type="PANTHER" id="PTHR10815">
    <property type="entry name" value="METHYLATED-DNA--PROTEIN-CYSTEINE METHYLTRANSFERASE"/>
    <property type="match status" value="1"/>
</dbReference>
<evidence type="ECO:0000313" key="12">
    <source>
        <dbReference type="Proteomes" id="UP000317421"/>
    </source>
</evidence>
<dbReference type="Proteomes" id="UP000317421">
    <property type="component" value="Unassembled WGS sequence"/>
</dbReference>
<dbReference type="SUPFAM" id="SSF46767">
    <property type="entry name" value="Methylated DNA-protein cysteine methyltransferase, C-terminal domain"/>
    <property type="match status" value="1"/>
</dbReference>
<evidence type="ECO:0000256" key="7">
    <source>
        <dbReference type="ARBA" id="ARBA00049348"/>
    </source>
</evidence>
<comment type="subcellular location">
    <subcellularLocation>
        <location evidence="8">Cytoplasm</location>
    </subcellularLocation>
</comment>
<reference evidence="11 12" key="1">
    <citation type="submission" date="2019-02" db="EMBL/GenBank/DDBJ databases">
        <title>Deep-cultivation of Planctomycetes and their phenomic and genomic characterization uncovers novel biology.</title>
        <authorList>
            <person name="Wiegand S."/>
            <person name="Jogler M."/>
            <person name="Boedeker C."/>
            <person name="Pinto D."/>
            <person name="Vollmers J."/>
            <person name="Rivas-Marin E."/>
            <person name="Kohn T."/>
            <person name="Peeters S.H."/>
            <person name="Heuer A."/>
            <person name="Rast P."/>
            <person name="Oberbeckmann S."/>
            <person name="Bunk B."/>
            <person name="Jeske O."/>
            <person name="Meyerdierks A."/>
            <person name="Storesund J.E."/>
            <person name="Kallscheuer N."/>
            <person name="Luecker S."/>
            <person name="Lage O.M."/>
            <person name="Pohl T."/>
            <person name="Merkel B.J."/>
            <person name="Hornburger P."/>
            <person name="Mueller R.-W."/>
            <person name="Bruemmer F."/>
            <person name="Labrenz M."/>
            <person name="Spormann A.M."/>
            <person name="Op Den Camp H."/>
            <person name="Overmann J."/>
            <person name="Amann R."/>
            <person name="Jetten M.S.M."/>
            <person name="Mascher T."/>
            <person name="Medema M.H."/>
            <person name="Devos D.P."/>
            <person name="Kaster A.-K."/>
            <person name="Ovreas L."/>
            <person name="Rohde M."/>
            <person name="Galperin M.Y."/>
            <person name="Jogler C."/>
        </authorList>
    </citation>
    <scope>NUCLEOTIDE SEQUENCE [LARGE SCALE GENOMIC DNA]</scope>
    <source>
        <strain evidence="11 12">Pla108</strain>
    </source>
</reference>
<evidence type="ECO:0000256" key="6">
    <source>
        <dbReference type="ARBA" id="ARBA00023204"/>
    </source>
</evidence>
<dbReference type="RefSeq" id="WP_197526324.1">
    <property type="nucleotide sequence ID" value="NZ_SJPR01000001.1"/>
</dbReference>
<feature type="active site" description="Nucleophile; methyl group acceptor" evidence="8">
    <location>
        <position position="124"/>
    </location>
</feature>
<dbReference type="HAMAP" id="MF_00772">
    <property type="entry name" value="OGT"/>
    <property type="match status" value="1"/>
</dbReference>
<dbReference type="NCBIfam" id="TIGR00589">
    <property type="entry name" value="ogt"/>
    <property type="match status" value="1"/>
</dbReference>
<dbReference type="InterPro" id="IPR014048">
    <property type="entry name" value="MethylDNA_cys_MeTrfase_DNA-bd"/>
</dbReference>
<comment type="caution">
    <text evidence="11">The sequence shown here is derived from an EMBL/GenBank/DDBJ whole genome shotgun (WGS) entry which is preliminary data.</text>
</comment>
<evidence type="ECO:0000256" key="4">
    <source>
        <dbReference type="ARBA" id="ARBA00022679"/>
    </source>
</evidence>
<proteinExistence type="inferred from homology"/>
<dbReference type="AlphaFoldDB" id="A0A5C6AKL4"/>
<comment type="miscellaneous">
    <text evidence="8">This enzyme catalyzes only one turnover and therefore is not strictly catalytic. According to one definition, an enzyme is a biocatalyst that acts repeatedly and over many reaction cycles.</text>
</comment>
<sequence>MTPHRTIVIATPLGPMTAVADESALKSLQFGATPEATAACAGKVLSQIEAELAAYFAGELTDFETPVAPEGTPFQLRVWRELQQIPCGETRSYAAIANALGDPKATRAVGTANGANPIAIIVPCHRVIRTGGALGGYAGGLDAKRWLLDHERQHVGQLLFI</sequence>
<accession>A0A5C6AKL4</accession>
<keyword evidence="2 8" id="KW-0963">Cytoplasm</keyword>
<comment type="function">
    <text evidence="8">Involved in the cellular defense against the biological effects of O6-methylguanine (O6-MeG) and O4-methylthymine (O4-MeT) in DNA. Repairs the methylated nucleobase in DNA by stoichiometrically transferring the methyl group to a cysteine residue in the enzyme. This is a suicide reaction: the enzyme is irreversibly inactivated.</text>
</comment>